<reference evidence="1" key="1">
    <citation type="submission" date="2022-03" db="EMBL/GenBank/DDBJ databases">
        <title>Genomic analyses of argali, domestic sheep and their hybrids provide insights into chromosomal evolution, heterosis and genetic basis of agronomic traits.</title>
        <authorList>
            <person name="Li M."/>
        </authorList>
    </citation>
    <scope>NUCLEOTIDE SEQUENCE</scope>
    <source>
        <strain evidence="1">CAU-MHL-2022a</strain>
        <tissue evidence="1">Skin</tissue>
    </source>
</reference>
<gene>
    <name evidence="1" type="ORF">MG293_019271</name>
</gene>
<dbReference type="Proteomes" id="UP001214576">
    <property type="component" value="Unassembled WGS sequence"/>
</dbReference>
<evidence type="ECO:0000313" key="2">
    <source>
        <dbReference type="Proteomes" id="UP001214576"/>
    </source>
</evidence>
<organism evidence="1 2">
    <name type="scientific">Ovis ammon polii</name>
    <dbReference type="NCBI Taxonomy" id="230172"/>
    <lineage>
        <taxon>Eukaryota</taxon>
        <taxon>Metazoa</taxon>
        <taxon>Chordata</taxon>
        <taxon>Craniata</taxon>
        <taxon>Vertebrata</taxon>
        <taxon>Euteleostomi</taxon>
        <taxon>Mammalia</taxon>
        <taxon>Eutheria</taxon>
        <taxon>Laurasiatheria</taxon>
        <taxon>Artiodactyla</taxon>
        <taxon>Ruminantia</taxon>
        <taxon>Pecora</taxon>
        <taxon>Bovidae</taxon>
        <taxon>Caprinae</taxon>
        <taxon>Ovis</taxon>
    </lineage>
</organism>
<accession>A0AAD4Y1B7</accession>
<keyword evidence="2" id="KW-1185">Reference proteome</keyword>
<protein>
    <submittedName>
        <fullName evidence="1">Uncharacterized protein</fullName>
    </submittedName>
</protein>
<sequence length="131" mass="15335">MQRDCRYQVWSPERDGNEPVKYLPEKSMPDMKALWTAVTVSSHSDGGSQELRPPVRFGEHCGGRSHSHSAFSCRPSQHQYQRTIHDVRLLVPFLKYFLSLSIFEAERQKCTRGPFRDKLQNQNRLLINAFW</sequence>
<evidence type="ECO:0000313" key="1">
    <source>
        <dbReference type="EMBL" id="KAI4530382.1"/>
    </source>
</evidence>
<dbReference type="AlphaFoldDB" id="A0AAD4Y1B7"/>
<comment type="caution">
    <text evidence="1">The sequence shown here is derived from an EMBL/GenBank/DDBJ whole genome shotgun (WGS) entry which is preliminary data.</text>
</comment>
<name>A0AAD4Y1B7_OVIAM</name>
<proteinExistence type="predicted"/>
<dbReference type="EMBL" id="JAKZEL010000025">
    <property type="protein sequence ID" value="KAI4530382.1"/>
    <property type="molecule type" value="Genomic_DNA"/>
</dbReference>